<name>A0A0Q9W0K2_DROVI</name>
<dbReference type="Proteomes" id="UP000008792">
    <property type="component" value="Unassembled WGS sequence"/>
</dbReference>
<keyword evidence="1" id="KW-0472">Membrane</keyword>
<keyword evidence="3" id="KW-1185">Reference proteome</keyword>
<evidence type="ECO:0000313" key="3">
    <source>
        <dbReference type="Proteomes" id="UP000008792"/>
    </source>
</evidence>
<dbReference type="EMBL" id="CH940652">
    <property type="protein sequence ID" value="KRF78665.1"/>
    <property type="molecule type" value="Genomic_DNA"/>
</dbReference>
<feature type="transmembrane region" description="Helical" evidence="1">
    <location>
        <begin position="111"/>
        <end position="129"/>
    </location>
</feature>
<proteinExistence type="predicted"/>
<sequence>MTFPVRCFNWIFLFISAILELVAIYYLIELLYSHCVRGGEYGLSVWFFIYFLPAIAAHTILFVFFRLFCRTVGLDPVAIVFNLTSGVILIIATLIELIAMSDHCGNEFGNLFYISGSCGLIAGIFHLGVT</sequence>
<accession>A0A0Q9W0K2</accession>
<feature type="transmembrane region" description="Helical" evidence="1">
    <location>
        <begin position="77"/>
        <end position="99"/>
    </location>
</feature>
<evidence type="ECO:0000256" key="1">
    <source>
        <dbReference type="SAM" id="Phobius"/>
    </source>
</evidence>
<gene>
    <name evidence="2" type="primary">Dvir\GJ10676</name>
    <name evidence="2" type="ORF">Dvir_GJ10676</name>
</gene>
<organism evidence="2 3">
    <name type="scientific">Drosophila virilis</name>
    <name type="common">Fruit fly</name>
    <dbReference type="NCBI Taxonomy" id="7244"/>
    <lineage>
        <taxon>Eukaryota</taxon>
        <taxon>Metazoa</taxon>
        <taxon>Ecdysozoa</taxon>
        <taxon>Arthropoda</taxon>
        <taxon>Hexapoda</taxon>
        <taxon>Insecta</taxon>
        <taxon>Pterygota</taxon>
        <taxon>Neoptera</taxon>
        <taxon>Endopterygota</taxon>
        <taxon>Diptera</taxon>
        <taxon>Brachycera</taxon>
        <taxon>Muscomorpha</taxon>
        <taxon>Ephydroidea</taxon>
        <taxon>Drosophilidae</taxon>
        <taxon>Drosophila</taxon>
    </lineage>
</organism>
<dbReference type="OrthoDB" id="6159398at2759"/>
<keyword evidence="1" id="KW-1133">Transmembrane helix</keyword>
<feature type="transmembrane region" description="Helical" evidence="1">
    <location>
        <begin position="43"/>
        <end position="65"/>
    </location>
</feature>
<keyword evidence="1" id="KW-0812">Transmembrane</keyword>
<evidence type="ECO:0000313" key="2">
    <source>
        <dbReference type="EMBL" id="KRF78665.1"/>
    </source>
</evidence>
<reference evidence="2 3" key="1">
    <citation type="journal article" date="2007" name="Nature">
        <title>Evolution of genes and genomes on the Drosophila phylogeny.</title>
        <authorList>
            <consortium name="Drosophila 12 Genomes Consortium"/>
            <person name="Clark A.G."/>
            <person name="Eisen M.B."/>
            <person name="Smith D.R."/>
            <person name="Bergman C.M."/>
            <person name="Oliver B."/>
            <person name="Markow T.A."/>
            <person name="Kaufman T.C."/>
            <person name="Kellis M."/>
            <person name="Gelbart W."/>
            <person name="Iyer V.N."/>
            <person name="Pollard D.A."/>
            <person name="Sackton T.B."/>
            <person name="Larracuente A.M."/>
            <person name="Singh N.D."/>
            <person name="Abad J.P."/>
            <person name="Abt D.N."/>
            <person name="Adryan B."/>
            <person name="Aguade M."/>
            <person name="Akashi H."/>
            <person name="Anderson W.W."/>
            <person name="Aquadro C.F."/>
            <person name="Ardell D.H."/>
            <person name="Arguello R."/>
            <person name="Artieri C.G."/>
            <person name="Barbash D.A."/>
            <person name="Barker D."/>
            <person name="Barsanti P."/>
            <person name="Batterham P."/>
            <person name="Batzoglou S."/>
            <person name="Begun D."/>
            <person name="Bhutkar A."/>
            <person name="Blanco E."/>
            <person name="Bosak S.A."/>
            <person name="Bradley R.K."/>
            <person name="Brand A.D."/>
            <person name="Brent M.R."/>
            <person name="Brooks A.N."/>
            <person name="Brown R.H."/>
            <person name="Butlin R.K."/>
            <person name="Caggese C."/>
            <person name="Calvi B.R."/>
            <person name="Bernardo de Carvalho A."/>
            <person name="Caspi A."/>
            <person name="Castrezana S."/>
            <person name="Celniker S.E."/>
            <person name="Chang J.L."/>
            <person name="Chapple C."/>
            <person name="Chatterji S."/>
            <person name="Chinwalla A."/>
            <person name="Civetta A."/>
            <person name="Clifton S.W."/>
            <person name="Comeron J.M."/>
            <person name="Costello J.C."/>
            <person name="Coyne J.A."/>
            <person name="Daub J."/>
            <person name="David R.G."/>
            <person name="Delcher A.L."/>
            <person name="Delehaunty K."/>
            <person name="Do C.B."/>
            <person name="Ebling H."/>
            <person name="Edwards K."/>
            <person name="Eickbush T."/>
            <person name="Evans J.D."/>
            <person name="Filipski A."/>
            <person name="Findeiss S."/>
            <person name="Freyhult E."/>
            <person name="Fulton L."/>
            <person name="Fulton R."/>
            <person name="Garcia A.C."/>
            <person name="Gardiner A."/>
            <person name="Garfield D.A."/>
            <person name="Garvin B.E."/>
            <person name="Gibson G."/>
            <person name="Gilbert D."/>
            <person name="Gnerre S."/>
            <person name="Godfrey J."/>
            <person name="Good R."/>
            <person name="Gotea V."/>
            <person name="Gravely B."/>
            <person name="Greenberg A.J."/>
            <person name="Griffiths-Jones S."/>
            <person name="Gross S."/>
            <person name="Guigo R."/>
            <person name="Gustafson E.A."/>
            <person name="Haerty W."/>
            <person name="Hahn M.W."/>
            <person name="Halligan D.L."/>
            <person name="Halpern A.L."/>
            <person name="Halter G.M."/>
            <person name="Han M.V."/>
            <person name="Heger A."/>
            <person name="Hillier L."/>
            <person name="Hinrichs A.S."/>
            <person name="Holmes I."/>
            <person name="Hoskins R.A."/>
            <person name="Hubisz M.J."/>
            <person name="Hultmark D."/>
            <person name="Huntley M.A."/>
            <person name="Jaffe D.B."/>
            <person name="Jagadeeshan S."/>
            <person name="Jeck W.R."/>
            <person name="Johnson J."/>
            <person name="Jones C.D."/>
            <person name="Jordan W.C."/>
            <person name="Karpen G.H."/>
            <person name="Kataoka E."/>
            <person name="Keightley P.D."/>
            <person name="Kheradpour P."/>
            <person name="Kirkness E.F."/>
            <person name="Koerich L.B."/>
            <person name="Kristiansen K."/>
            <person name="Kudrna D."/>
            <person name="Kulathinal R.J."/>
            <person name="Kumar S."/>
            <person name="Kwok R."/>
            <person name="Lander E."/>
            <person name="Langley C.H."/>
            <person name="Lapoint R."/>
            <person name="Lazzaro B.P."/>
            <person name="Lee S.J."/>
            <person name="Levesque L."/>
            <person name="Li R."/>
            <person name="Lin C.F."/>
            <person name="Lin M.F."/>
            <person name="Lindblad-Toh K."/>
            <person name="Llopart A."/>
            <person name="Long M."/>
            <person name="Low L."/>
            <person name="Lozovsky E."/>
            <person name="Lu J."/>
            <person name="Luo M."/>
            <person name="Machado C.A."/>
            <person name="Makalowski W."/>
            <person name="Marzo M."/>
            <person name="Matsuda M."/>
            <person name="Matzkin L."/>
            <person name="McAllister B."/>
            <person name="McBride C.S."/>
            <person name="McKernan B."/>
            <person name="McKernan K."/>
            <person name="Mendez-Lago M."/>
            <person name="Minx P."/>
            <person name="Mollenhauer M.U."/>
            <person name="Montooth K."/>
            <person name="Mount S.M."/>
            <person name="Mu X."/>
            <person name="Myers E."/>
            <person name="Negre B."/>
            <person name="Newfeld S."/>
            <person name="Nielsen R."/>
            <person name="Noor M.A."/>
            <person name="O'Grady P."/>
            <person name="Pachter L."/>
            <person name="Papaceit M."/>
            <person name="Parisi M.J."/>
            <person name="Parisi M."/>
            <person name="Parts L."/>
            <person name="Pedersen J.S."/>
            <person name="Pesole G."/>
            <person name="Phillippy A.M."/>
            <person name="Ponting C.P."/>
            <person name="Pop M."/>
            <person name="Porcelli D."/>
            <person name="Powell J.R."/>
            <person name="Prohaska S."/>
            <person name="Pruitt K."/>
            <person name="Puig M."/>
            <person name="Quesneville H."/>
            <person name="Ram K.R."/>
            <person name="Rand D."/>
            <person name="Rasmussen M.D."/>
            <person name="Reed L.K."/>
            <person name="Reenan R."/>
            <person name="Reily A."/>
            <person name="Remington K.A."/>
            <person name="Rieger T.T."/>
            <person name="Ritchie M.G."/>
            <person name="Robin C."/>
            <person name="Rogers Y.H."/>
            <person name="Rohde C."/>
            <person name="Rozas J."/>
            <person name="Rubenfield M.J."/>
            <person name="Ruiz A."/>
            <person name="Russo S."/>
            <person name="Salzberg S.L."/>
            <person name="Sanchez-Gracia A."/>
            <person name="Saranga D.J."/>
            <person name="Sato H."/>
            <person name="Schaeffer S.W."/>
            <person name="Schatz M.C."/>
            <person name="Schlenke T."/>
            <person name="Schwartz R."/>
            <person name="Segarra C."/>
            <person name="Singh R.S."/>
            <person name="Sirot L."/>
            <person name="Sirota M."/>
            <person name="Sisneros N.B."/>
            <person name="Smith C.D."/>
            <person name="Smith T.F."/>
            <person name="Spieth J."/>
            <person name="Stage D.E."/>
            <person name="Stark A."/>
            <person name="Stephan W."/>
            <person name="Strausberg R.L."/>
            <person name="Strempel S."/>
            <person name="Sturgill D."/>
            <person name="Sutton G."/>
            <person name="Sutton G.G."/>
            <person name="Tao W."/>
            <person name="Teichmann S."/>
            <person name="Tobari Y.N."/>
            <person name="Tomimura Y."/>
            <person name="Tsolas J.M."/>
            <person name="Valente V.L."/>
            <person name="Venter E."/>
            <person name="Venter J.C."/>
            <person name="Vicario S."/>
            <person name="Vieira F.G."/>
            <person name="Vilella A.J."/>
            <person name="Villasante A."/>
            <person name="Walenz B."/>
            <person name="Wang J."/>
            <person name="Wasserman M."/>
            <person name="Watts T."/>
            <person name="Wilson D."/>
            <person name="Wilson R.K."/>
            <person name="Wing R.A."/>
            <person name="Wolfner M.F."/>
            <person name="Wong A."/>
            <person name="Wong G.K."/>
            <person name="Wu C.I."/>
            <person name="Wu G."/>
            <person name="Yamamoto D."/>
            <person name="Yang H.P."/>
            <person name="Yang S.P."/>
            <person name="Yorke J.A."/>
            <person name="Yoshida K."/>
            <person name="Zdobnov E."/>
            <person name="Zhang P."/>
            <person name="Zhang Y."/>
            <person name="Zimin A.V."/>
            <person name="Baldwin J."/>
            <person name="Abdouelleil A."/>
            <person name="Abdulkadir J."/>
            <person name="Abebe A."/>
            <person name="Abera B."/>
            <person name="Abreu J."/>
            <person name="Acer S.C."/>
            <person name="Aftuck L."/>
            <person name="Alexander A."/>
            <person name="An P."/>
            <person name="Anderson E."/>
            <person name="Anderson S."/>
            <person name="Arachi H."/>
            <person name="Azer M."/>
            <person name="Bachantsang P."/>
            <person name="Barry A."/>
            <person name="Bayul T."/>
            <person name="Berlin A."/>
            <person name="Bessette D."/>
            <person name="Bloom T."/>
            <person name="Blye J."/>
            <person name="Boguslavskiy L."/>
            <person name="Bonnet C."/>
            <person name="Boukhgalter B."/>
            <person name="Bourzgui I."/>
            <person name="Brown A."/>
            <person name="Cahill P."/>
            <person name="Channer S."/>
            <person name="Cheshatsang Y."/>
            <person name="Chuda L."/>
            <person name="Citroen M."/>
            <person name="Collymore A."/>
            <person name="Cooke P."/>
            <person name="Costello M."/>
            <person name="D'Aco K."/>
            <person name="Daza R."/>
            <person name="De Haan G."/>
            <person name="DeGray S."/>
            <person name="DeMaso C."/>
            <person name="Dhargay N."/>
            <person name="Dooley K."/>
            <person name="Dooley E."/>
            <person name="Doricent M."/>
            <person name="Dorje P."/>
            <person name="Dorjee K."/>
            <person name="Dupes A."/>
            <person name="Elong R."/>
            <person name="Falk J."/>
            <person name="Farina A."/>
            <person name="Faro S."/>
            <person name="Ferguson D."/>
            <person name="Fisher S."/>
            <person name="Foley C.D."/>
            <person name="Franke A."/>
            <person name="Friedrich D."/>
            <person name="Gadbois L."/>
            <person name="Gearin G."/>
            <person name="Gearin C.R."/>
            <person name="Giannoukos G."/>
            <person name="Goode T."/>
            <person name="Graham J."/>
            <person name="Grandbois E."/>
            <person name="Grewal S."/>
            <person name="Gyaltsen K."/>
            <person name="Hafez N."/>
            <person name="Hagos B."/>
            <person name="Hall J."/>
            <person name="Henson C."/>
            <person name="Hollinger A."/>
            <person name="Honan T."/>
            <person name="Huard M.D."/>
            <person name="Hughes L."/>
            <person name="Hurhula B."/>
            <person name="Husby M.E."/>
            <person name="Kamat A."/>
            <person name="Kanga B."/>
            <person name="Kashin S."/>
            <person name="Khazanovich D."/>
            <person name="Kisner P."/>
            <person name="Lance K."/>
            <person name="Lara M."/>
            <person name="Lee W."/>
            <person name="Lennon N."/>
            <person name="Letendre F."/>
            <person name="LeVine R."/>
            <person name="Lipovsky A."/>
            <person name="Liu X."/>
            <person name="Liu J."/>
            <person name="Liu S."/>
            <person name="Lokyitsang T."/>
            <person name="Lokyitsang Y."/>
            <person name="Lubonja R."/>
            <person name="Lui A."/>
            <person name="MacDonald P."/>
            <person name="Magnisalis V."/>
            <person name="Maru K."/>
            <person name="Matthews C."/>
            <person name="McCusker W."/>
            <person name="McDonough S."/>
            <person name="Mehta T."/>
            <person name="Meldrim J."/>
            <person name="Meneus L."/>
            <person name="Mihai O."/>
            <person name="Mihalev A."/>
            <person name="Mihova T."/>
            <person name="Mittelman R."/>
            <person name="Mlenga V."/>
            <person name="Montmayeur A."/>
            <person name="Mulrain L."/>
            <person name="Navidi A."/>
            <person name="Naylor J."/>
            <person name="Negash T."/>
            <person name="Nguyen T."/>
            <person name="Nguyen N."/>
            <person name="Nicol R."/>
            <person name="Norbu C."/>
            <person name="Norbu N."/>
            <person name="Novod N."/>
            <person name="O'Neill B."/>
            <person name="Osman S."/>
            <person name="Markiewicz E."/>
            <person name="Oyono O.L."/>
            <person name="Patti C."/>
            <person name="Phunkhang P."/>
            <person name="Pierre F."/>
            <person name="Priest M."/>
            <person name="Raghuraman S."/>
            <person name="Rege F."/>
            <person name="Reyes R."/>
            <person name="Rise C."/>
            <person name="Rogov P."/>
            <person name="Ross K."/>
            <person name="Ryan E."/>
            <person name="Settipalli S."/>
            <person name="Shea T."/>
            <person name="Sherpa N."/>
            <person name="Shi L."/>
            <person name="Shih D."/>
            <person name="Sparrow T."/>
            <person name="Spaulding J."/>
            <person name="Stalker J."/>
            <person name="Stange-Thomann N."/>
            <person name="Stavropoulos S."/>
            <person name="Stone C."/>
            <person name="Strader C."/>
            <person name="Tesfaye S."/>
            <person name="Thomson T."/>
            <person name="Thoulutsang Y."/>
            <person name="Thoulutsang D."/>
            <person name="Topham K."/>
            <person name="Topping I."/>
            <person name="Tsamla T."/>
            <person name="Vassiliev H."/>
            <person name="Vo A."/>
            <person name="Wangchuk T."/>
            <person name="Wangdi T."/>
            <person name="Weiand M."/>
            <person name="Wilkinson J."/>
            <person name="Wilson A."/>
            <person name="Yadav S."/>
            <person name="Young G."/>
            <person name="Yu Q."/>
            <person name="Zembek L."/>
            <person name="Zhong D."/>
            <person name="Zimmer A."/>
            <person name="Zwirko Z."/>
            <person name="Jaffe D.B."/>
            <person name="Alvarez P."/>
            <person name="Brockman W."/>
            <person name="Butler J."/>
            <person name="Chin C."/>
            <person name="Gnerre S."/>
            <person name="Grabherr M."/>
            <person name="Kleber M."/>
            <person name="Mauceli E."/>
            <person name="MacCallum I."/>
        </authorList>
    </citation>
    <scope>NUCLEOTIDE SEQUENCE [LARGE SCALE GENOMIC DNA]</scope>
    <source>
        <strain evidence="3">Tucson 15010-1051.87</strain>
    </source>
</reference>
<dbReference type="AlphaFoldDB" id="A0A0Q9W0K2"/>
<feature type="transmembrane region" description="Helical" evidence="1">
    <location>
        <begin position="7"/>
        <end position="28"/>
    </location>
</feature>
<protein>
    <submittedName>
        <fullName evidence="2">Uncharacterized protein, isoform B</fullName>
    </submittedName>
</protein>